<dbReference type="AlphaFoldDB" id="A0A0A9BJC0"/>
<evidence type="ECO:0000256" key="1">
    <source>
        <dbReference type="SAM" id="MobiDB-lite"/>
    </source>
</evidence>
<name>A0A0A9BJC0_ARUDO</name>
<protein>
    <submittedName>
        <fullName evidence="2">Uncharacterized protein</fullName>
    </submittedName>
</protein>
<feature type="region of interest" description="Disordered" evidence="1">
    <location>
        <begin position="13"/>
        <end position="36"/>
    </location>
</feature>
<evidence type="ECO:0000313" key="2">
    <source>
        <dbReference type="EMBL" id="JAD59387.1"/>
    </source>
</evidence>
<reference evidence="2" key="1">
    <citation type="submission" date="2014-09" db="EMBL/GenBank/DDBJ databases">
        <authorList>
            <person name="Magalhaes I.L.F."/>
            <person name="Oliveira U."/>
            <person name="Santos F.R."/>
            <person name="Vidigal T.H.D.A."/>
            <person name="Brescovit A.D."/>
            <person name="Santos A.J."/>
        </authorList>
    </citation>
    <scope>NUCLEOTIDE SEQUENCE</scope>
    <source>
        <tissue evidence="2">Shoot tissue taken approximately 20 cm above the soil surface</tissue>
    </source>
</reference>
<dbReference type="EMBL" id="GBRH01238508">
    <property type="protein sequence ID" value="JAD59387.1"/>
    <property type="molecule type" value="Transcribed_RNA"/>
</dbReference>
<sequence length="36" mass="4043">MVYHPPKVCLKPPFSTNMPTHHAGSGNRTHDLFLPN</sequence>
<organism evidence="2">
    <name type="scientific">Arundo donax</name>
    <name type="common">Giant reed</name>
    <name type="synonym">Donax arundinaceus</name>
    <dbReference type="NCBI Taxonomy" id="35708"/>
    <lineage>
        <taxon>Eukaryota</taxon>
        <taxon>Viridiplantae</taxon>
        <taxon>Streptophyta</taxon>
        <taxon>Embryophyta</taxon>
        <taxon>Tracheophyta</taxon>
        <taxon>Spermatophyta</taxon>
        <taxon>Magnoliopsida</taxon>
        <taxon>Liliopsida</taxon>
        <taxon>Poales</taxon>
        <taxon>Poaceae</taxon>
        <taxon>PACMAD clade</taxon>
        <taxon>Arundinoideae</taxon>
        <taxon>Arundineae</taxon>
        <taxon>Arundo</taxon>
    </lineage>
</organism>
<accession>A0A0A9BJC0</accession>
<reference evidence="2" key="2">
    <citation type="journal article" date="2015" name="Data Brief">
        <title>Shoot transcriptome of the giant reed, Arundo donax.</title>
        <authorList>
            <person name="Barrero R.A."/>
            <person name="Guerrero F.D."/>
            <person name="Moolhuijzen P."/>
            <person name="Goolsby J.A."/>
            <person name="Tidwell J."/>
            <person name="Bellgard S.E."/>
            <person name="Bellgard M.I."/>
        </authorList>
    </citation>
    <scope>NUCLEOTIDE SEQUENCE</scope>
    <source>
        <tissue evidence="2">Shoot tissue taken approximately 20 cm above the soil surface</tissue>
    </source>
</reference>
<proteinExistence type="predicted"/>